<accession>A0A9P0CSI4</accession>
<dbReference type="CDD" id="cd15873">
    <property type="entry name" value="R-SNARE_STXBP5_6"/>
    <property type="match status" value="1"/>
</dbReference>
<dbReference type="InterPro" id="IPR042855">
    <property type="entry name" value="V_SNARE_CC"/>
</dbReference>
<keyword evidence="12" id="KW-0472">Membrane</keyword>
<dbReference type="GO" id="GO:0015031">
    <property type="term" value="P:protein transport"/>
    <property type="evidence" value="ECO:0007669"/>
    <property type="project" value="UniProtKB-KW"/>
</dbReference>
<feature type="domain" description="V-SNARE coiled-coil homology" evidence="16">
    <location>
        <begin position="1216"/>
        <end position="1276"/>
    </location>
</feature>
<evidence type="ECO:0000313" key="17">
    <source>
        <dbReference type="EMBL" id="CAH1103907.1"/>
    </source>
</evidence>
<dbReference type="EMBL" id="OV651827">
    <property type="protein sequence ID" value="CAH1103907.1"/>
    <property type="molecule type" value="Genomic_DNA"/>
</dbReference>
<dbReference type="InterPro" id="IPR001680">
    <property type="entry name" value="WD40_rpt"/>
</dbReference>
<evidence type="ECO:0000256" key="2">
    <source>
        <dbReference type="ARBA" id="ARBA00004496"/>
    </source>
</evidence>
<keyword evidence="8" id="KW-0853">WD repeat</keyword>
<reference evidence="17" key="1">
    <citation type="submission" date="2022-01" db="EMBL/GenBank/DDBJ databases">
        <authorList>
            <person name="King R."/>
        </authorList>
    </citation>
    <scope>NUCLEOTIDE SEQUENCE</scope>
</reference>
<feature type="region of interest" description="Disordered" evidence="15">
    <location>
        <begin position="796"/>
        <end position="836"/>
    </location>
</feature>
<evidence type="ECO:0000256" key="3">
    <source>
        <dbReference type="ARBA" id="ARBA00008070"/>
    </source>
</evidence>
<dbReference type="InterPro" id="IPR013577">
    <property type="entry name" value="LLGL2"/>
</dbReference>
<keyword evidence="9" id="KW-0677">Repeat</keyword>
<name>A0A9P0CSI4_9CUCU</name>
<dbReference type="Proteomes" id="UP001153636">
    <property type="component" value="Chromosome 15"/>
</dbReference>
<keyword evidence="5" id="KW-1003">Cell membrane</keyword>
<dbReference type="PANTHER" id="PTHR10241:SF25">
    <property type="entry name" value="TOMOSYN, ISOFORM C"/>
    <property type="match status" value="1"/>
</dbReference>
<comment type="subcellular location">
    <subcellularLocation>
        <location evidence="1">Cell membrane</location>
        <topology evidence="1">Peripheral membrane protein</topology>
    </subcellularLocation>
    <subcellularLocation>
        <location evidence="2">Cytoplasm</location>
    </subcellularLocation>
</comment>
<evidence type="ECO:0000256" key="6">
    <source>
        <dbReference type="ARBA" id="ARBA00022483"/>
    </source>
</evidence>
<dbReference type="SUPFAM" id="SSF50978">
    <property type="entry name" value="WD40 repeat-like"/>
    <property type="match status" value="1"/>
</dbReference>
<evidence type="ECO:0000256" key="11">
    <source>
        <dbReference type="ARBA" id="ARBA00023054"/>
    </source>
</evidence>
<dbReference type="InterPro" id="IPR036322">
    <property type="entry name" value="WD40_repeat_dom_sf"/>
</dbReference>
<evidence type="ECO:0000256" key="8">
    <source>
        <dbReference type="ARBA" id="ARBA00022574"/>
    </source>
</evidence>
<dbReference type="PROSITE" id="PS50892">
    <property type="entry name" value="V_SNARE"/>
    <property type="match status" value="1"/>
</dbReference>
<gene>
    <name evidence="17" type="ORF">PSYICH_LOCUS4980</name>
</gene>
<dbReference type="Pfam" id="PF08366">
    <property type="entry name" value="LLGL"/>
    <property type="match status" value="1"/>
</dbReference>
<evidence type="ECO:0000256" key="10">
    <source>
        <dbReference type="ARBA" id="ARBA00022927"/>
    </source>
</evidence>
<dbReference type="Gene3D" id="1.20.5.110">
    <property type="match status" value="1"/>
</dbReference>
<dbReference type="FunFam" id="1.20.5.110:FF:000001">
    <property type="entry name" value="syntaxin-binding protein 5 isoform X1"/>
    <property type="match status" value="1"/>
</dbReference>
<evidence type="ECO:0000256" key="15">
    <source>
        <dbReference type="SAM" id="MobiDB-lite"/>
    </source>
</evidence>
<keyword evidence="10" id="KW-0653">Protein transport</keyword>
<keyword evidence="6" id="KW-0268">Exocytosis</keyword>
<evidence type="ECO:0000256" key="5">
    <source>
        <dbReference type="ARBA" id="ARBA00022475"/>
    </source>
</evidence>
<comment type="similarity">
    <text evidence="3">Belongs to the WD repeat L(2)GL family.</text>
</comment>
<dbReference type="InterPro" id="IPR000664">
    <property type="entry name" value="Lethal2_giant"/>
</dbReference>
<dbReference type="SUPFAM" id="SSF58038">
    <property type="entry name" value="SNARE fusion complex"/>
    <property type="match status" value="1"/>
</dbReference>
<evidence type="ECO:0000259" key="16">
    <source>
        <dbReference type="PROSITE" id="PS50892"/>
    </source>
</evidence>
<proteinExistence type="inferred from homology"/>
<dbReference type="InterPro" id="IPR015943">
    <property type="entry name" value="WD40/YVTN_repeat-like_dom_sf"/>
</dbReference>
<dbReference type="GO" id="GO:0019905">
    <property type="term" value="F:syntaxin binding"/>
    <property type="evidence" value="ECO:0007669"/>
    <property type="project" value="TreeGrafter"/>
</dbReference>
<dbReference type="GO" id="GO:0006893">
    <property type="term" value="P:Golgi to plasma membrane transport"/>
    <property type="evidence" value="ECO:0007669"/>
    <property type="project" value="TreeGrafter"/>
</dbReference>
<keyword evidence="18" id="KW-1185">Reference proteome</keyword>
<dbReference type="FunFam" id="2.130.10.10:FF:000521">
    <property type="entry name" value="syntaxin-binding protein 5-like isoform X1"/>
    <property type="match status" value="1"/>
</dbReference>
<feature type="region of interest" description="Disordered" evidence="15">
    <location>
        <begin position="1010"/>
        <end position="1035"/>
    </location>
</feature>
<feature type="region of interest" description="Disordered" evidence="15">
    <location>
        <begin position="602"/>
        <end position="647"/>
    </location>
</feature>
<evidence type="ECO:0000256" key="4">
    <source>
        <dbReference type="ARBA" id="ARBA00022448"/>
    </source>
</evidence>
<dbReference type="GO" id="GO:0005096">
    <property type="term" value="F:GTPase activator activity"/>
    <property type="evidence" value="ECO:0007669"/>
    <property type="project" value="TreeGrafter"/>
</dbReference>
<evidence type="ECO:0000256" key="13">
    <source>
        <dbReference type="ARBA" id="ARBA00067543"/>
    </source>
</evidence>
<feature type="compositionally biased region" description="Acidic residues" evidence="15">
    <location>
        <begin position="763"/>
        <end position="777"/>
    </location>
</feature>
<keyword evidence="11 14" id="KW-0175">Coiled coil</keyword>
<evidence type="ECO:0000313" key="18">
    <source>
        <dbReference type="Proteomes" id="UP001153636"/>
    </source>
</evidence>
<dbReference type="GO" id="GO:0005886">
    <property type="term" value="C:plasma membrane"/>
    <property type="evidence" value="ECO:0007669"/>
    <property type="project" value="UniProtKB-SubCell"/>
</dbReference>
<evidence type="ECO:0000256" key="7">
    <source>
        <dbReference type="ARBA" id="ARBA00022490"/>
    </source>
</evidence>
<dbReference type="OrthoDB" id="19944at2759"/>
<feature type="region of interest" description="Disordered" evidence="15">
    <location>
        <begin position="753"/>
        <end position="781"/>
    </location>
</feature>
<evidence type="ECO:0000256" key="12">
    <source>
        <dbReference type="ARBA" id="ARBA00023136"/>
    </source>
</evidence>
<keyword evidence="4" id="KW-0813">Transport</keyword>
<sequence>MAYDPVQRLLAIGSKCGSLRILGQPGVDVHVRHDMDGPPGSAAVLHLQFLVNEGALISATADDTLHLWNYRQRIPQIVQSLKFQKERITYMHLPLQSKWLYVGTERGNVHVVQIENFHLSGYIINWNKAIEVSRKTHPGMIVHLSDNPLDASKLLIGFESGQVVLWDLRSRMVDMRWLTSELRSVTWHHEGKQFMCSHTDGTLTTWSLKSPSKYIHISQPHAKFTKDGKPEQCKPITKVEWKTSRTGEAYVIFSGGMPYDQASRTPCITVVFSKTTTVLEMEHNVIDFITLCESPYTSELQEPYAIIALLQNDLVIMDLQTPGFPCLENPYPMDIHESPVTCCSYLADCPADLIPAFYSVGRASAMKRSGFSEMDWPVNGGTWPAHACTYAEIIMTGHADGSIKFWDASAGTLQVLYKLKTAKVFEKPKSRSLESDDDPFAIEIISLCPESRKLCVAGASSHVILFTYKKIDSVDEVTVLEIPITYEVPEEGEISPDCQFSGPGSAGSGSKLDMLDFDNKKDSVTLKVKTGVQKKLPGFQAQLVCLTPWNNGEPPSHITALTINSSYGLLAYGNEAGIVIIDIEQRVCLLNVGSPDLYGAQDPYSRVPRSPKKNQQTVAETLPIYTDREDRQPRSPSIDQMGRSPENPFPFAPCPTPIEQACEALEEEKALPIPQNRRKSSTWKGFNLKRQLSRVDIKIKNSLKDKRGSVFYNDATSGLECPEYLEETENTSPESDENTVIDNQSVIDLTVIKQEDQSTTPTDDNDLIEYSPEEEPEFPFMVGSLGTTTEYQRRKVGSISRPDNLELGADDGSPVRPPRHKKKQQQQQDKRDQRLLSVPNIKFQRADCQNYKDLRDKDDINAVSPQTATFTGNLRRRFRCTSMSKTFNDFTCGCVSDKLDSSFSRSRSSSMSSLENITSESIQCLAFVDSYMKKSEQSLTPTLWVGTSLGSVITIYITPPDADSRSSQPVVVSLVGATIFRLKGSILTMSFLDCNGSLIPYSFESWRDEHREKRDRTPTRNNMRMSPTLGGGAEGMSRSDNLLDRQFVVMASEKQARVVALPSQTCVYRQQLADADFVVKAEVISMRDSVCLACYVSNGHLTTYSLPSLRPLLDIDFLPLSELRIAKTFNFSNRGHGLYLASPSELQKFTLCAEFCSNLTEMIGELFLPMEMPEAPKEGFFKGLFGGGIRSLDREELFGESSGKPSKAVAKHIPGSLVDLNQRSSSACSEVNRAHKLMLERGEKLGQLEDKAEKMRNEAENFSSSAHELMLKYKEKKWYQL</sequence>
<dbReference type="PANTHER" id="PTHR10241">
    <property type="entry name" value="LETHAL 2 GIANT LARVAE PROTEIN"/>
    <property type="match status" value="1"/>
</dbReference>
<dbReference type="GO" id="GO:0006887">
    <property type="term" value="P:exocytosis"/>
    <property type="evidence" value="ECO:0007669"/>
    <property type="project" value="UniProtKB-KW"/>
</dbReference>
<dbReference type="GO" id="GO:0045159">
    <property type="term" value="F:myosin II binding"/>
    <property type="evidence" value="ECO:0007669"/>
    <property type="project" value="TreeGrafter"/>
</dbReference>
<keyword evidence="7" id="KW-0963">Cytoplasm</keyword>
<dbReference type="Gene3D" id="2.130.10.10">
    <property type="entry name" value="YVTN repeat-like/Quinoprotein amine dehydrogenase"/>
    <property type="match status" value="2"/>
</dbReference>
<protein>
    <recommendedName>
        <fullName evidence="13">Syntaxin-binding protein 5-like</fullName>
    </recommendedName>
</protein>
<dbReference type="FunFam" id="2.130.10.10:FF:003581">
    <property type="entry name" value="Lethal(2) giant larvae protein-like Protein"/>
    <property type="match status" value="1"/>
</dbReference>
<dbReference type="PRINTS" id="PR00962">
    <property type="entry name" value="LETHAL2GIANT"/>
</dbReference>
<organism evidence="17 18">
    <name type="scientific">Psylliodes chrysocephalus</name>
    <dbReference type="NCBI Taxonomy" id="3402493"/>
    <lineage>
        <taxon>Eukaryota</taxon>
        <taxon>Metazoa</taxon>
        <taxon>Ecdysozoa</taxon>
        <taxon>Arthropoda</taxon>
        <taxon>Hexapoda</taxon>
        <taxon>Insecta</taxon>
        <taxon>Pterygota</taxon>
        <taxon>Neoptera</taxon>
        <taxon>Endopterygota</taxon>
        <taxon>Coleoptera</taxon>
        <taxon>Polyphaga</taxon>
        <taxon>Cucujiformia</taxon>
        <taxon>Chrysomeloidea</taxon>
        <taxon>Chrysomelidae</taxon>
        <taxon>Galerucinae</taxon>
        <taxon>Alticini</taxon>
        <taxon>Psylliodes</taxon>
    </lineage>
</organism>
<evidence type="ECO:0000256" key="1">
    <source>
        <dbReference type="ARBA" id="ARBA00004202"/>
    </source>
</evidence>
<evidence type="ECO:0000256" key="9">
    <source>
        <dbReference type="ARBA" id="ARBA00022737"/>
    </source>
</evidence>
<dbReference type="GO" id="GO:0031201">
    <property type="term" value="C:SNARE complex"/>
    <property type="evidence" value="ECO:0007669"/>
    <property type="project" value="TreeGrafter"/>
</dbReference>
<dbReference type="SMART" id="SM00320">
    <property type="entry name" value="WD40"/>
    <property type="match status" value="5"/>
</dbReference>
<evidence type="ECO:0000256" key="14">
    <source>
        <dbReference type="PROSITE-ProRule" id="PRU00290"/>
    </source>
</evidence>